<evidence type="ECO:0008006" key="4">
    <source>
        <dbReference type="Google" id="ProtNLM"/>
    </source>
</evidence>
<accession>K5WRC5</accession>
<dbReference type="InParanoid" id="K5WRC5"/>
<proteinExistence type="predicted"/>
<organism evidence="2 3">
    <name type="scientific">Agaricus bisporus var. burnettii (strain JB137-S8 / ATCC MYA-4627 / FGSC 10392)</name>
    <name type="common">White button mushroom</name>
    <dbReference type="NCBI Taxonomy" id="597362"/>
    <lineage>
        <taxon>Eukaryota</taxon>
        <taxon>Fungi</taxon>
        <taxon>Dikarya</taxon>
        <taxon>Basidiomycota</taxon>
        <taxon>Agaricomycotina</taxon>
        <taxon>Agaricomycetes</taxon>
        <taxon>Agaricomycetidae</taxon>
        <taxon>Agaricales</taxon>
        <taxon>Agaricineae</taxon>
        <taxon>Agaricaceae</taxon>
        <taxon>Agaricus</taxon>
    </lineage>
</organism>
<name>K5WRC5_AGABU</name>
<protein>
    <recommendedName>
        <fullName evidence="4">HNH nuclease domain-containing protein</fullName>
    </recommendedName>
</protein>
<keyword evidence="3" id="KW-1185">Reference proteome</keyword>
<dbReference type="Proteomes" id="UP000008493">
    <property type="component" value="Unassembled WGS sequence"/>
</dbReference>
<dbReference type="OMA" id="EVANCIH"/>
<evidence type="ECO:0000313" key="3">
    <source>
        <dbReference type="Proteomes" id="UP000008493"/>
    </source>
</evidence>
<dbReference type="OrthoDB" id="2104739at2759"/>
<sequence length="372" mass="41528">MVTKIPGTPLPKATSPKVQRFTQDESTSTLSAYTTCLQFEQQLATTAQVRLVRILGYLLLYAPNRDVRSEVANCIHSCKEQSNLTDIGSFFEVYVITPLKKYKGRTPAPSDYSSRPPYEETKKEMKDTIIEAPKNHQDAKAQALFRDDWRCVVTGTLHLDAPEDIILASDEETTMGSTDSFTGKKVYSLVNAITMGKDVHDAFDRLELYFEATPVKNRYLIKTLTRRPLPLRIYDYVTFSTSNPEILPVPSAGLLALHATFCKVAKFSGSGEYIDSVYEDPEETGVLATDGTSHGFLRQIVFSRQKERRITDSSTADGTLSEETGRWIRPAIGLTYRQLSGDTADVNAGMDGEFIEITVSFEIALSTQRRKG</sequence>
<dbReference type="GeneID" id="18822456"/>
<dbReference type="RefSeq" id="XP_007331330.1">
    <property type="nucleotide sequence ID" value="XM_007331268.1"/>
</dbReference>
<evidence type="ECO:0000313" key="2">
    <source>
        <dbReference type="EMBL" id="EKM77946.1"/>
    </source>
</evidence>
<feature type="region of interest" description="Disordered" evidence="1">
    <location>
        <begin position="1"/>
        <end position="22"/>
    </location>
</feature>
<reference evidence="3" key="1">
    <citation type="journal article" date="2012" name="Proc. Natl. Acad. Sci. U.S.A.">
        <title>Genome sequence of the button mushroom Agaricus bisporus reveals mechanisms governing adaptation to a humic-rich ecological niche.</title>
        <authorList>
            <person name="Morin E."/>
            <person name="Kohler A."/>
            <person name="Baker A.R."/>
            <person name="Foulongne-Oriol M."/>
            <person name="Lombard V."/>
            <person name="Nagy L.G."/>
            <person name="Ohm R.A."/>
            <person name="Patyshakuliyeva A."/>
            <person name="Brun A."/>
            <person name="Aerts A.L."/>
            <person name="Bailey A.M."/>
            <person name="Billette C."/>
            <person name="Coutinho P.M."/>
            <person name="Deakin G."/>
            <person name="Doddapaneni H."/>
            <person name="Floudas D."/>
            <person name="Grimwood J."/>
            <person name="Hilden K."/>
            <person name="Kuees U."/>
            <person name="LaButti K.M."/>
            <person name="Lapidus A."/>
            <person name="Lindquist E.A."/>
            <person name="Lucas S.M."/>
            <person name="Murat C."/>
            <person name="Riley R.W."/>
            <person name="Salamov A.A."/>
            <person name="Schmutz J."/>
            <person name="Subramanian V."/>
            <person name="Woesten H.A.B."/>
            <person name="Xu J."/>
            <person name="Eastwood D.C."/>
            <person name="Foster G.D."/>
            <person name="Sonnenberg A.S."/>
            <person name="Cullen D."/>
            <person name="de Vries R.P."/>
            <person name="Lundell T."/>
            <person name="Hibbett D.S."/>
            <person name="Henrissat B."/>
            <person name="Burton K.S."/>
            <person name="Kerrigan R.W."/>
            <person name="Challen M.P."/>
            <person name="Grigoriev I.V."/>
            <person name="Martin F."/>
        </authorList>
    </citation>
    <scope>NUCLEOTIDE SEQUENCE [LARGE SCALE GENOMIC DNA]</scope>
    <source>
        <strain evidence="3">JB137-S8 / ATCC MYA-4627 / FGSC 10392</strain>
    </source>
</reference>
<gene>
    <name evidence="2" type="ORF">AGABI1DRAFT_107734</name>
</gene>
<evidence type="ECO:0000256" key="1">
    <source>
        <dbReference type="SAM" id="MobiDB-lite"/>
    </source>
</evidence>
<dbReference type="HOGENOM" id="CLU_049186_1_0_1"/>
<dbReference type="AlphaFoldDB" id="K5WRC5"/>
<dbReference type="eggNOG" id="ENOG502SCMH">
    <property type="taxonomic scope" value="Eukaryota"/>
</dbReference>
<dbReference type="EMBL" id="JH971393">
    <property type="protein sequence ID" value="EKM77946.1"/>
    <property type="molecule type" value="Genomic_DNA"/>
</dbReference>
<dbReference type="KEGG" id="abp:AGABI1DRAFT107734"/>